<gene>
    <name evidence="1" type="ORF">GLOINDRAFT_21028</name>
</gene>
<dbReference type="HOGENOM" id="CLU_2905252_0_0_1"/>
<sequence length="62" mass="7546">MTPISSMVSQWWEQEPEEIKKYKRLAKEAFVYRNERFPKKLINLNKINGVLLQILSRPMNYF</sequence>
<name>U9UCM0_RHIID</name>
<accession>U9UCM0</accession>
<protein>
    <submittedName>
        <fullName evidence="1">Uncharacterized protein</fullName>
    </submittedName>
</protein>
<dbReference type="EMBL" id="KI279498">
    <property type="protein sequence ID" value="ESA18139.1"/>
    <property type="molecule type" value="Genomic_DNA"/>
</dbReference>
<reference evidence="1" key="1">
    <citation type="submission" date="2013-07" db="EMBL/GenBank/DDBJ databases">
        <title>The genome of an arbuscular mycorrhizal fungus provides insights into the evolution of the oldest plant symbiosis.</title>
        <authorList>
            <consortium name="DOE Joint Genome Institute"/>
            <person name="Tisserant E."/>
            <person name="Malbreil M."/>
            <person name="Kuo A."/>
            <person name="Kohler A."/>
            <person name="Symeonidi A."/>
            <person name="Balestrini R."/>
            <person name="Charron P."/>
            <person name="Duensing N."/>
            <person name="Frei-dit-Frey N."/>
            <person name="Gianinazzi-Pearson V."/>
            <person name="Gilbert B."/>
            <person name="Handa Y."/>
            <person name="Hijri M."/>
            <person name="Kaul R."/>
            <person name="Kawaguchi M."/>
            <person name="Krajinski F."/>
            <person name="Lammers P."/>
            <person name="Lapierre D."/>
            <person name="Masclaux F.G."/>
            <person name="Murat C."/>
            <person name="Morin E."/>
            <person name="Ndikumana S."/>
            <person name="Pagni M."/>
            <person name="Petitpierre D."/>
            <person name="Requena N."/>
            <person name="Rosikiewicz P."/>
            <person name="Riley R."/>
            <person name="Saito K."/>
            <person name="San Clemente H."/>
            <person name="Shapiro H."/>
            <person name="van Tuinen D."/>
            <person name="Becard G."/>
            <person name="Bonfante P."/>
            <person name="Paszkowski U."/>
            <person name="Shachar-Hill Y."/>
            <person name="Young J.P."/>
            <person name="Sanders I.R."/>
            <person name="Henrissat B."/>
            <person name="Rensing S.A."/>
            <person name="Grigoriev I.V."/>
            <person name="Corradi N."/>
            <person name="Roux C."/>
            <person name="Martin F."/>
        </authorList>
    </citation>
    <scope>NUCLEOTIDE SEQUENCE</scope>
    <source>
        <strain evidence="1">DAOM 197198</strain>
    </source>
</reference>
<organism evidence="1">
    <name type="scientific">Rhizophagus irregularis (strain DAOM 181602 / DAOM 197198 / MUCL 43194)</name>
    <name type="common">Arbuscular mycorrhizal fungus</name>
    <name type="synonym">Glomus intraradices</name>
    <dbReference type="NCBI Taxonomy" id="747089"/>
    <lineage>
        <taxon>Eukaryota</taxon>
        <taxon>Fungi</taxon>
        <taxon>Fungi incertae sedis</taxon>
        <taxon>Mucoromycota</taxon>
        <taxon>Glomeromycotina</taxon>
        <taxon>Glomeromycetes</taxon>
        <taxon>Glomerales</taxon>
        <taxon>Glomeraceae</taxon>
        <taxon>Rhizophagus</taxon>
    </lineage>
</organism>
<evidence type="ECO:0000313" key="1">
    <source>
        <dbReference type="EMBL" id="ESA18139.1"/>
    </source>
</evidence>
<dbReference type="AlphaFoldDB" id="U9UCM0"/>
<proteinExistence type="predicted"/>